<sequence length="686" mass="78360">MIPENFLNELNFIRETLLDSIDSLNRSKSFSTIIDSSISLKEDYGTLTQIPDKLKIPFDNKFISAVIGSSKNGKTTILDEMFPDLSKRGLLVTAVNDTTSQALKIEYSSSSEELNKVVVHSWNIDQIKELFCSKQVEKKNDGDSIEVFYNNKNSSIEVDGSSANFENENLKDFKFSLKQTLIPFPFPYEIPLEKLSDTSFIEALTIKQPRNRLQADNILTVGGNTYNSLQLRVIVKDVSLKDNFNEIKKWTGLSDEESSNLVFIDTPGLATGGSRKDEILRHPLAIKSNQIALELLKNDELDIIIHLVLCTEQSDFSQLWEALENENKTIGMQDLSERLILAINGTNIYFQNKDMKKEVSIGEHFEMSIEDNILMKMNPRGKVQPAKICFLDSKKYIEGSGQGFIIKKKPDYEKIYQANKEVMIKWLEPNSKPYAFLEKMGMVDSFKENIEALCDPDDRGQGFLVRQIVELIREKGPVLLLKKYLIRTDLINICKKLKKILSIYYNNNGELNCQATIDALENCFHFLNKNELVSIEVFCSENIDADIEMLIKSNENNQNWIQKSFIDACNILLKKIVAQSDSNSETTAILKKFLQTQLKKKWIEDWGYTIAEMKPDDRTFRLLSHSIKTHIREILYQFLTGSSLFGKLDSFDQTSDDKEQIQIIVNNLAKCIQKGEALCIQYGVSI</sequence>
<dbReference type="EMBL" id="CP061799">
    <property type="protein sequence ID" value="QTA82371.1"/>
    <property type="molecule type" value="Genomic_DNA"/>
</dbReference>
<gene>
    <name evidence="1" type="ORF">dnl_47470</name>
</gene>
<keyword evidence="2" id="KW-1185">Reference proteome</keyword>
<dbReference type="InterPro" id="IPR027417">
    <property type="entry name" value="P-loop_NTPase"/>
</dbReference>
<accession>A0A975BBM9</accession>
<proteinExistence type="predicted"/>
<evidence type="ECO:0000313" key="2">
    <source>
        <dbReference type="Proteomes" id="UP000663720"/>
    </source>
</evidence>
<dbReference type="KEGG" id="dli:dnl_47470"/>
<dbReference type="RefSeq" id="WP_207688313.1">
    <property type="nucleotide sequence ID" value="NZ_CP061799.1"/>
</dbReference>
<organism evidence="1 2">
    <name type="scientific">Desulfonema limicola</name>
    <dbReference type="NCBI Taxonomy" id="45656"/>
    <lineage>
        <taxon>Bacteria</taxon>
        <taxon>Pseudomonadati</taxon>
        <taxon>Thermodesulfobacteriota</taxon>
        <taxon>Desulfobacteria</taxon>
        <taxon>Desulfobacterales</taxon>
        <taxon>Desulfococcaceae</taxon>
        <taxon>Desulfonema</taxon>
    </lineage>
</organism>
<protein>
    <submittedName>
        <fullName evidence="1">Dynamin domain-containing protein</fullName>
    </submittedName>
</protein>
<dbReference type="AlphaFoldDB" id="A0A975BBM9"/>
<reference evidence="1" key="1">
    <citation type="journal article" date="2021" name="Microb. Physiol.">
        <title>Proteogenomic Insights into the Physiology of Marine, Sulfate-Reducing, Filamentous Desulfonema limicola and Desulfonema magnum.</title>
        <authorList>
            <person name="Schnaars V."/>
            <person name="Wohlbrand L."/>
            <person name="Scheve S."/>
            <person name="Hinrichs C."/>
            <person name="Reinhardt R."/>
            <person name="Rabus R."/>
        </authorList>
    </citation>
    <scope>NUCLEOTIDE SEQUENCE</scope>
    <source>
        <strain evidence="1">5ac10</strain>
    </source>
</reference>
<name>A0A975BBM9_9BACT</name>
<dbReference type="Proteomes" id="UP000663720">
    <property type="component" value="Chromosome"/>
</dbReference>
<dbReference type="SUPFAM" id="SSF52540">
    <property type="entry name" value="P-loop containing nucleoside triphosphate hydrolases"/>
    <property type="match status" value="1"/>
</dbReference>
<evidence type="ECO:0000313" key="1">
    <source>
        <dbReference type="EMBL" id="QTA82371.1"/>
    </source>
</evidence>